<organism evidence="2 3">
    <name type="scientific">Zancudomyces culisetae</name>
    <name type="common">Gut fungus</name>
    <name type="synonym">Smittium culisetae</name>
    <dbReference type="NCBI Taxonomy" id="1213189"/>
    <lineage>
        <taxon>Eukaryota</taxon>
        <taxon>Fungi</taxon>
        <taxon>Fungi incertae sedis</taxon>
        <taxon>Zoopagomycota</taxon>
        <taxon>Kickxellomycotina</taxon>
        <taxon>Harpellomycetes</taxon>
        <taxon>Harpellales</taxon>
        <taxon>Legeriomycetaceae</taxon>
        <taxon>Zancudomyces</taxon>
    </lineage>
</organism>
<evidence type="ECO:0000256" key="1">
    <source>
        <dbReference type="SAM" id="Phobius"/>
    </source>
</evidence>
<reference evidence="3" key="1">
    <citation type="submission" date="2017-01" db="EMBL/GenBank/DDBJ databases">
        <authorList>
            <person name="Wang Y."/>
            <person name="White M."/>
            <person name="Kvist S."/>
            <person name="Moncalvo J.-M."/>
        </authorList>
    </citation>
    <scope>NUCLEOTIDE SEQUENCE [LARGE SCALE GENOMIC DNA]</scope>
    <source>
        <strain evidence="3">COL-18-3</strain>
    </source>
</reference>
<dbReference type="EMBL" id="LSSK01000760">
    <property type="protein sequence ID" value="OMH82010.1"/>
    <property type="molecule type" value="Genomic_DNA"/>
</dbReference>
<keyword evidence="1" id="KW-0812">Transmembrane</keyword>
<evidence type="ECO:0000313" key="3">
    <source>
        <dbReference type="Proteomes" id="UP000188320"/>
    </source>
</evidence>
<dbReference type="AlphaFoldDB" id="A0A1R1PM13"/>
<name>A0A1R1PM13_ZANCU</name>
<evidence type="ECO:0000313" key="2">
    <source>
        <dbReference type="EMBL" id="OMH82010.1"/>
    </source>
</evidence>
<comment type="caution">
    <text evidence="2">The sequence shown here is derived from an EMBL/GenBank/DDBJ whole genome shotgun (WGS) entry which is preliminary data.</text>
</comment>
<keyword evidence="3" id="KW-1185">Reference proteome</keyword>
<keyword evidence="1" id="KW-1133">Transmembrane helix</keyword>
<gene>
    <name evidence="2" type="ORF">AX774_g4523</name>
</gene>
<protein>
    <submittedName>
        <fullName evidence="2">Uncharacterized protein</fullName>
    </submittedName>
</protein>
<feature type="transmembrane region" description="Helical" evidence="1">
    <location>
        <begin position="46"/>
        <end position="66"/>
    </location>
</feature>
<dbReference type="Proteomes" id="UP000188320">
    <property type="component" value="Unassembled WGS sequence"/>
</dbReference>
<sequence length="70" mass="8024">MDDGRIVVGVKRFQKTYPLNKELENGNQIDTASSAFEKALDTLPRYLLQVHTTFSFAGFFLGRFFVRHLA</sequence>
<keyword evidence="1" id="KW-0472">Membrane</keyword>
<proteinExistence type="predicted"/>
<accession>A0A1R1PM13</accession>